<dbReference type="OrthoDB" id="8690069at2"/>
<dbReference type="AlphaFoldDB" id="A0A1M5VZR3"/>
<dbReference type="PANTHER" id="PTHR33376">
    <property type="match status" value="1"/>
</dbReference>
<dbReference type="Gene3D" id="3.40.190.170">
    <property type="entry name" value="Bacterial extracellular solute-binding protein, family 7"/>
    <property type="match status" value="1"/>
</dbReference>
<dbReference type="RefSeq" id="WP_073375669.1">
    <property type="nucleotide sequence ID" value="NZ_FQXS01000010.1"/>
</dbReference>
<dbReference type="PIRSF" id="PIRSF006470">
    <property type="entry name" value="DctB"/>
    <property type="match status" value="1"/>
</dbReference>
<gene>
    <name evidence="6" type="ORF">SAMN02745124_01987</name>
</gene>
<name>A0A1M5VZR3_9BACT</name>
<dbReference type="NCBIfam" id="NF037995">
    <property type="entry name" value="TRAP_S1"/>
    <property type="match status" value="1"/>
</dbReference>
<dbReference type="InterPro" id="IPR004682">
    <property type="entry name" value="TRAP_DctP"/>
</dbReference>
<evidence type="ECO:0000256" key="2">
    <source>
        <dbReference type="ARBA" id="ARBA00009023"/>
    </source>
</evidence>
<dbReference type="GO" id="GO:0030288">
    <property type="term" value="C:outer membrane-bounded periplasmic space"/>
    <property type="evidence" value="ECO:0007669"/>
    <property type="project" value="InterPro"/>
</dbReference>
<dbReference type="Pfam" id="PF03480">
    <property type="entry name" value="DctP"/>
    <property type="match status" value="1"/>
</dbReference>
<keyword evidence="3" id="KW-0813">Transport</keyword>
<dbReference type="GO" id="GO:0055085">
    <property type="term" value="P:transmembrane transport"/>
    <property type="evidence" value="ECO:0007669"/>
    <property type="project" value="InterPro"/>
</dbReference>
<evidence type="ECO:0000256" key="1">
    <source>
        <dbReference type="ARBA" id="ARBA00004196"/>
    </source>
</evidence>
<comment type="subcellular location">
    <subcellularLocation>
        <location evidence="1">Cell envelope</location>
    </subcellularLocation>
</comment>
<dbReference type="CDD" id="cd13675">
    <property type="entry name" value="PBP2_TRAP_SBP_like_5"/>
    <property type="match status" value="1"/>
</dbReference>
<evidence type="ECO:0000256" key="3">
    <source>
        <dbReference type="ARBA" id="ARBA00022448"/>
    </source>
</evidence>
<evidence type="ECO:0000313" key="7">
    <source>
        <dbReference type="Proteomes" id="UP000184139"/>
    </source>
</evidence>
<keyword evidence="6" id="KW-0675">Receptor</keyword>
<feature type="signal peptide" evidence="5">
    <location>
        <begin position="1"/>
        <end position="25"/>
    </location>
</feature>
<evidence type="ECO:0000256" key="4">
    <source>
        <dbReference type="ARBA" id="ARBA00022729"/>
    </source>
</evidence>
<reference evidence="6 7" key="1">
    <citation type="submission" date="2016-11" db="EMBL/GenBank/DDBJ databases">
        <authorList>
            <person name="Jaros S."/>
            <person name="Januszkiewicz K."/>
            <person name="Wedrychowicz H."/>
        </authorList>
    </citation>
    <scope>NUCLEOTIDE SEQUENCE [LARGE SCALE GENOMIC DNA]</scope>
    <source>
        <strain evidence="6 7">DSM 9705</strain>
    </source>
</reference>
<keyword evidence="7" id="KW-1185">Reference proteome</keyword>
<accession>A0A1M5VZR3</accession>
<sequence length="335" mass="36475">MSRKRFLAATVLCLAVLIISPACYAKTILKLGTSTQPTHIYNQAAEYFGKLVAERTSGDIEVQVFPAAQLGSERDMVEGLQLGSLEMTLTSTGPMGNFVPQVKLFNLPFLFKDRESCYRVLDGEIGTSIADRFTTVGIRSLGWFENGFRNITNSKRPINTPEDMAGLKIRVMEDDVFILTMKALGASPLPMAFGELYTALEQKTVDAQENPLAVIHSSRFFEVQKHLAMTGHFYSPAVLLISEITWKTLTPEQQQIITEAAAEARTYEREISMKADQELEAACAKEGMEVTHPDKAPFAAAVAGVYTTPSVVKAIGGGDAEAGQQLIDAAIAAAK</sequence>
<dbReference type="InterPro" id="IPR038404">
    <property type="entry name" value="TRAP_DctP_sf"/>
</dbReference>
<evidence type="ECO:0000313" key="6">
    <source>
        <dbReference type="EMBL" id="SHH80701.1"/>
    </source>
</evidence>
<comment type="similarity">
    <text evidence="2">Belongs to the bacterial solute-binding protein 7 family.</text>
</comment>
<feature type="chain" id="PRO_5012702973" evidence="5">
    <location>
        <begin position="26"/>
        <end position="335"/>
    </location>
</feature>
<dbReference type="Proteomes" id="UP000184139">
    <property type="component" value="Unassembled WGS sequence"/>
</dbReference>
<keyword evidence="4 5" id="KW-0732">Signal</keyword>
<dbReference type="PANTHER" id="PTHR33376:SF4">
    <property type="entry name" value="SIALIC ACID-BINDING PERIPLASMIC PROTEIN SIAP"/>
    <property type="match status" value="1"/>
</dbReference>
<dbReference type="NCBIfam" id="TIGR00787">
    <property type="entry name" value="dctP"/>
    <property type="match status" value="1"/>
</dbReference>
<proteinExistence type="inferred from homology"/>
<protein>
    <submittedName>
        <fullName evidence="6">Tripartite ATP-independent transporter solute receptor, DctP family</fullName>
    </submittedName>
</protein>
<dbReference type="STRING" id="1121409.SAMN02745124_01987"/>
<dbReference type="InterPro" id="IPR018389">
    <property type="entry name" value="DctP_fam"/>
</dbReference>
<evidence type="ECO:0000256" key="5">
    <source>
        <dbReference type="SAM" id="SignalP"/>
    </source>
</evidence>
<organism evidence="6 7">
    <name type="scientific">Desulfofustis glycolicus DSM 9705</name>
    <dbReference type="NCBI Taxonomy" id="1121409"/>
    <lineage>
        <taxon>Bacteria</taxon>
        <taxon>Pseudomonadati</taxon>
        <taxon>Thermodesulfobacteriota</taxon>
        <taxon>Desulfobulbia</taxon>
        <taxon>Desulfobulbales</taxon>
        <taxon>Desulfocapsaceae</taxon>
        <taxon>Desulfofustis</taxon>
    </lineage>
</organism>
<dbReference type="EMBL" id="FQXS01000010">
    <property type="protein sequence ID" value="SHH80701.1"/>
    <property type="molecule type" value="Genomic_DNA"/>
</dbReference>